<comment type="subcellular location">
    <subcellularLocation>
        <location evidence="1 6">Cell membrane</location>
        <topology evidence="1 6">Multi-pass membrane protein</topology>
    </subcellularLocation>
</comment>
<keyword evidence="6" id="KW-0813">Transport</keyword>
<evidence type="ECO:0000256" key="1">
    <source>
        <dbReference type="ARBA" id="ARBA00004651"/>
    </source>
</evidence>
<name>A0ABC9PXN3_STAA5</name>
<reference evidence="8 9" key="1">
    <citation type="journal article" date="2012" name="MBio">
        <title>Identification of a highly transmissible animal-independent Staphylococcus aureus ST398 clone with distinct genomic and cell adhesion properties.</title>
        <authorList>
            <person name="Uhlemann A.C."/>
            <person name="Porcella S.F."/>
            <person name="Trivedi S."/>
            <person name="Sullivan S.B."/>
            <person name="Hafer C."/>
            <person name="Kennedy A.D."/>
            <person name="Barbian K.D."/>
            <person name="McCarthy A.J."/>
            <person name="Street C."/>
            <person name="Hirschberg D.L."/>
            <person name="Lipkin W.I."/>
            <person name="Lindsay J.A."/>
            <person name="DeLeo F.R."/>
            <person name="Lowy F.D."/>
        </authorList>
    </citation>
    <scope>NUCLEOTIDE SEQUENCE [LARGE SCALE GENOMIC DNA]</scope>
    <source>
        <strain evidence="8 9">DR10</strain>
    </source>
</reference>
<evidence type="ECO:0000256" key="3">
    <source>
        <dbReference type="ARBA" id="ARBA00022692"/>
    </source>
</evidence>
<dbReference type="PANTHER" id="PTHR46795:SF3">
    <property type="entry name" value="ABC TRANSPORTER PERMEASE"/>
    <property type="match status" value="1"/>
</dbReference>
<dbReference type="InterPro" id="IPR052536">
    <property type="entry name" value="ABC-4_Integral_Memb_Prot"/>
</dbReference>
<sequence length="630" mass="70543">MVSQMTFNHIVLKNLRQNLKHYAMYLFSLFFSIVLYFSFTTLQFTKGVNNDDSMAIIKKGALVGSIFLFIIIVIFLMYANHLFVKRRTREFALFQLIGLTRQNILKMLALEQMIVFLITGVVGVLCGIAGAQLLLSIVSKLMSLSINLSIHFEPMALVLTIFMLVIAYILILFQSSLFLKRRSILSMMKDSIKTDVTTAKVTVIEVISGVLGIAMIALGYYMATEMFGTFKALTMAMTSPFIILFLTVVGAYLFFRSSVSLIFKTLKKSKNGRVSITDVVFTSSIMYRMKKNAMSLTIIAIISAVTVTVLCFAALSKSNTDQTLTSMAPNDFNVVTAQDAQQFESKLSQQQITFSKNAYETINVDNVKDQVITLENGSDSGRTNSILSANNKLTGNNAIITNTKSLPNVINIHLNKDLVVKGSKNETFRVTQEDKDKVYPLNLSFNSPVIEVSPEKYQQLKTQNNVHTFYGYDIKQTSQKKKAQAIAKQFGDKIITYDDMKKEVDATNGILIFVTSFLGLAFLVAAGCIIYIKQMDETEDELSNFRILKRIGFTHTDMLKGLLLKITFNFGLPLLIAILHAVFAAIAFMKLMGNISFMPVIIVIIVYTLIYIVFALIAFVHSNKLIKKTI</sequence>
<feature type="transmembrane region" description="Helical" evidence="6">
    <location>
        <begin position="568"/>
        <end position="589"/>
    </location>
</feature>
<feature type="domain" description="ABC3 transporter permease C-terminal" evidence="7">
    <location>
        <begin position="64"/>
        <end position="183"/>
    </location>
</feature>
<comment type="caution">
    <text evidence="8">The sequence shown here is derived from an EMBL/GenBank/DDBJ whole genome shotgun (WGS) entry which is preliminary data.</text>
</comment>
<comment type="similarity">
    <text evidence="6">Belongs to the ABC-4 integral membrane protein family.</text>
</comment>
<dbReference type="Proteomes" id="UP000003093">
    <property type="component" value="Unassembled WGS sequence"/>
</dbReference>
<evidence type="ECO:0000313" key="8">
    <source>
        <dbReference type="EMBL" id="EIA13160.1"/>
    </source>
</evidence>
<gene>
    <name evidence="8" type="ORF">ST398NM02_2748</name>
</gene>
<dbReference type="InterPro" id="IPR027022">
    <property type="entry name" value="ABC_permease_BceB-typ"/>
</dbReference>
<feature type="transmembrane region" description="Helical" evidence="6">
    <location>
        <begin position="199"/>
        <end position="221"/>
    </location>
</feature>
<dbReference type="PIRSF" id="PIRSF018968">
    <property type="entry name" value="ABC_permease_BceB"/>
    <property type="match status" value="1"/>
</dbReference>
<feature type="transmembrane region" description="Helical" evidence="6">
    <location>
        <begin position="595"/>
        <end position="620"/>
    </location>
</feature>
<feature type="transmembrane region" description="Helical" evidence="6">
    <location>
        <begin position="114"/>
        <end position="135"/>
    </location>
</feature>
<feature type="transmembrane region" description="Helical" evidence="6">
    <location>
        <begin position="293"/>
        <end position="315"/>
    </location>
</feature>
<feature type="transmembrane region" description="Helical" evidence="6">
    <location>
        <begin position="241"/>
        <end position="263"/>
    </location>
</feature>
<organism evidence="8 9">
    <name type="scientific">Staphylococcus aureus subsp. aureus DR10</name>
    <dbReference type="NCBI Taxonomy" id="1155079"/>
    <lineage>
        <taxon>Bacteria</taxon>
        <taxon>Bacillati</taxon>
        <taxon>Bacillota</taxon>
        <taxon>Bacilli</taxon>
        <taxon>Bacillales</taxon>
        <taxon>Staphylococcaceae</taxon>
        <taxon>Staphylococcus</taxon>
    </lineage>
</organism>
<evidence type="ECO:0000313" key="9">
    <source>
        <dbReference type="Proteomes" id="UP000003093"/>
    </source>
</evidence>
<dbReference type="GO" id="GO:0055085">
    <property type="term" value="P:transmembrane transport"/>
    <property type="evidence" value="ECO:0007669"/>
    <property type="project" value="UniProtKB-UniRule"/>
</dbReference>
<dbReference type="GO" id="GO:0005886">
    <property type="term" value="C:plasma membrane"/>
    <property type="evidence" value="ECO:0007669"/>
    <property type="project" value="UniProtKB-SubCell"/>
</dbReference>
<keyword evidence="4 6" id="KW-1133">Transmembrane helix</keyword>
<feature type="transmembrane region" description="Helical" evidence="6">
    <location>
        <begin position="21"/>
        <end position="39"/>
    </location>
</feature>
<feature type="transmembrane region" description="Helical" evidence="6">
    <location>
        <begin position="510"/>
        <end position="532"/>
    </location>
</feature>
<keyword evidence="2 6" id="KW-1003">Cell membrane</keyword>
<dbReference type="AlphaFoldDB" id="A0ABC9PXN3"/>
<dbReference type="InterPro" id="IPR003838">
    <property type="entry name" value="ABC3_permease_C"/>
</dbReference>
<proteinExistence type="inferred from homology"/>
<evidence type="ECO:0000256" key="4">
    <source>
        <dbReference type="ARBA" id="ARBA00022989"/>
    </source>
</evidence>
<evidence type="ECO:0000256" key="2">
    <source>
        <dbReference type="ARBA" id="ARBA00022475"/>
    </source>
</evidence>
<feature type="transmembrane region" description="Helical" evidence="6">
    <location>
        <begin position="155"/>
        <end position="179"/>
    </location>
</feature>
<evidence type="ECO:0000256" key="6">
    <source>
        <dbReference type="PIRNR" id="PIRNR018968"/>
    </source>
</evidence>
<feature type="transmembrane region" description="Helical" evidence="6">
    <location>
        <begin position="59"/>
        <end position="79"/>
    </location>
</feature>
<accession>A0ABC9PXN3</accession>
<dbReference type="Pfam" id="PF02687">
    <property type="entry name" value="FtsX"/>
    <property type="match status" value="1"/>
</dbReference>
<evidence type="ECO:0000256" key="5">
    <source>
        <dbReference type="ARBA" id="ARBA00023136"/>
    </source>
</evidence>
<dbReference type="EMBL" id="AIDT01000022">
    <property type="protein sequence ID" value="EIA13160.1"/>
    <property type="molecule type" value="Genomic_DNA"/>
</dbReference>
<dbReference type="PANTHER" id="PTHR46795">
    <property type="entry name" value="ABC TRANSPORTER PERMEASE-RELATED-RELATED"/>
    <property type="match status" value="1"/>
</dbReference>
<keyword evidence="3 6" id="KW-0812">Transmembrane</keyword>
<evidence type="ECO:0000259" key="7">
    <source>
        <dbReference type="Pfam" id="PF02687"/>
    </source>
</evidence>
<protein>
    <submittedName>
        <fullName evidence="8">ABC transporter permease protein</fullName>
    </submittedName>
</protein>
<keyword evidence="5 6" id="KW-0472">Membrane</keyword>